<name>A0AA38GTY6_TAXCH</name>
<protein>
    <submittedName>
        <fullName evidence="2">Uncharacterized protein</fullName>
    </submittedName>
</protein>
<evidence type="ECO:0000256" key="1">
    <source>
        <dbReference type="SAM" id="MobiDB-lite"/>
    </source>
</evidence>
<sequence>MAGLPREEDDEEWGVGDTGPHPVDPHFHHLLWLYFLRKRIDAETLREFLAIQGNNHPLQHDLEAWVNSSLRECSAGEGEAWVNSVLLSNPPSPAALSGSPKALPANPSIASSSQQPPSPPSAASSQLQPPLPRPVVRLAQHDDAEMDEIYSGLCL</sequence>
<feature type="region of interest" description="Disordered" evidence="1">
    <location>
        <begin position="1"/>
        <end position="20"/>
    </location>
</feature>
<evidence type="ECO:0000313" key="2">
    <source>
        <dbReference type="EMBL" id="KAH9326520.1"/>
    </source>
</evidence>
<gene>
    <name evidence="2" type="ORF">KI387_006698</name>
</gene>
<reference evidence="2 3" key="1">
    <citation type="journal article" date="2021" name="Nat. Plants">
        <title>The Taxus genome provides insights into paclitaxel biosynthesis.</title>
        <authorList>
            <person name="Xiong X."/>
            <person name="Gou J."/>
            <person name="Liao Q."/>
            <person name="Li Y."/>
            <person name="Zhou Q."/>
            <person name="Bi G."/>
            <person name="Li C."/>
            <person name="Du R."/>
            <person name="Wang X."/>
            <person name="Sun T."/>
            <person name="Guo L."/>
            <person name="Liang H."/>
            <person name="Lu P."/>
            <person name="Wu Y."/>
            <person name="Zhang Z."/>
            <person name="Ro D.K."/>
            <person name="Shang Y."/>
            <person name="Huang S."/>
            <person name="Yan J."/>
        </authorList>
    </citation>
    <scope>NUCLEOTIDE SEQUENCE [LARGE SCALE GENOMIC DNA]</scope>
    <source>
        <strain evidence="2">Ta-2019</strain>
    </source>
</reference>
<evidence type="ECO:0000313" key="3">
    <source>
        <dbReference type="Proteomes" id="UP000824469"/>
    </source>
</evidence>
<feature type="compositionally biased region" description="Low complexity" evidence="1">
    <location>
        <begin position="104"/>
        <end position="138"/>
    </location>
</feature>
<comment type="caution">
    <text evidence="2">The sequence shown here is derived from an EMBL/GenBank/DDBJ whole genome shotgun (WGS) entry which is preliminary data.</text>
</comment>
<organism evidence="2 3">
    <name type="scientific">Taxus chinensis</name>
    <name type="common">Chinese yew</name>
    <name type="synonym">Taxus wallichiana var. chinensis</name>
    <dbReference type="NCBI Taxonomy" id="29808"/>
    <lineage>
        <taxon>Eukaryota</taxon>
        <taxon>Viridiplantae</taxon>
        <taxon>Streptophyta</taxon>
        <taxon>Embryophyta</taxon>
        <taxon>Tracheophyta</taxon>
        <taxon>Spermatophyta</taxon>
        <taxon>Pinopsida</taxon>
        <taxon>Pinidae</taxon>
        <taxon>Conifers II</taxon>
        <taxon>Cupressales</taxon>
        <taxon>Taxaceae</taxon>
        <taxon>Taxus</taxon>
    </lineage>
</organism>
<accession>A0AA38GTY6</accession>
<feature type="region of interest" description="Disordered" evidence="1">
    <location>
        <begin position="87"/>
        <end position="142"/>
    </location>
</feature>
<dbReference type="AlphaFoldDB" id="A0AA38GTY6"/>
<keyword evidence="3" id="KW-1185">Reference proteome</keyword>
<proteinExistence type="predicted"/>
<feature type="non-terminal residue" evidence="2">
    <location>
        <position position="1"/>
    </location>
</feature>
<dbReference type="Proteomes" id="UP000824469">
    <property type="component" value="Unassembled WGS sequence"/>
</dbReference>
<dbReference type="EMBL" id="JAHRHJ020000002">
    <property type="protein sequence ID" value="KAH9326520.1"/>
    <property type="molecule type" value="Genomic_DNA"/>
</dbReference>